<comment type="caution">
    <text evidence="9">The sequence shown here is derived from an EMBL/GenBank/DDBJ whole genome shotgun (WGS) entry which is preliminary data.</text>
</comment>
<keyword evidence="6" id="KW-0175">Coiled coil</keyword>
<dbReference type="Proteomes" id="UP000823561">
    <property type="component" value="Chromosome 21"/>
</dbReference>
<dbReference type="FunFam" id="3.30.160.60:FF:000414">
    <property type="entry name" value="Zinc finger protein 398"/>
    <property type="match status" value="2"/>
</dbReference>
<dbReference type="EMBL" id="JADWDJ010000021">
    <property type="protein sequence ID" value="KAG5263890.1"/>
    <property type="molecule type" value="Genomic_DNA"/>
</dbReference>
<dbReference type="PANTHER" id="PTHR16515">
    <property type="entry name" value="PR DOMAIN ZINC FINGER PROTEIN"/>
    <property type="match status" value="1"/>
</dbReference>
<dbReference type="PANTHER" id="PTHR16515:SF58">
    <property type="entry name" value="ZINC FINGER PROTEIN 22"/>
    <property type="match status" value="1"/>
</dbReference>
<keyword evidence="1" id="KW-0479">Metal-binding</keyword>
<dbReference type="Pfam" id="PF05557">
    <property type="entry name" value="MAD"/>
    <property type="match status" value="1"/>
</dbReference>
<dbReference type="FunFam" id="3.30.160.60:FF:000358">
    <property type="entry name" value="zinc finger protein 24"/>
    <property type="match status" value="1"/>
</dbReference>
<dbReference type="InterPro" id="IPR008672">
    <property type="entry name" value="Mad1"/>
</dbReference>
<evidence type="ECO:0000256" key="1">
    <source>
        <dbReference type="ARBA" id="ARBA00022723"/>
    </source>
</evidence>
<name>A0AAV6FMW6_9TELE</name>
<dbReference type="GO" id="GO:0008270">
    <property type="term" value="F:zinc ion binding"/>
    <property type="evidence" value="ECO:0007669"/>
    <property type="project" value="UniProtKB-KW"/>
</dbReference>
<evidence type="ECO:0000313" key="9">
    <source>
        <dbReference type="EMBL" id="KAG5263890.1"/>
    </source>
</evidence>
<evidence type="ECO:0000256" key="4">
    <source>
        <dbReference type="ARBA" id="ARBA00022833"/>
    </source>
</evidence>
<dbReference type="SMART" id="SM00355">
    <property type="entry name" value="ZnF_C2H2"/>
    <property type="match status" value="4"/>
</dbReference>
<organism evidence="9 10">
    <name type="scientific">Alosa alosa</name>
    <name type="common">allis shad</name>
    <dbReference type="NCBI Taxonomy" id="278164"/>
    <lineage>
        <taxon>Eukaryota</taxon>
        <taxon>Metazoa</taxon>
        <taxon>Chordata</taxon>
        <taxon>Craniata</taxon>
        <taxon>Vertebrata</taxon>
        <taxon>Euteleostomi</taxon>
        <taxon>Actinopterygii</taxon>
        <taxon>Neopterygii</taxon>
        <taxon>Teleostei</taxon>
        <taxon>Clupei</taxon>
        <taxon>Clupeiformes</taxon>
        <taxon>Clupeoidei</taxon>
        <taxon>Clupeidae</taxon>
        <taxon>Alosa</taxon>
    </lineage>
</organism>
<feature type="domain" description="C2H2-type" evidence="8">
    <location>
        <begin position="465"/>
        <end position="489"/>
    </location>
</feature>
<accession>A0AAV6FMW6</accession>
<feature type="compositionally biased region" description="Polar residues" evidence="7">
    <location>
        <begin position="353"/>
        <end position="367"/>
    </location>
</feature>
<dbReference type="AlphaFoldDB" id="A0AAV6FMW6"/>
<evidence type="ECO:0000259" key="8">
    <source>
        <dbReference type="PROSITE" id="PS50157"/>
    </source>
</evidence>
<dbReference type="Pfam" id="PF00096">
    <property type="entry name" value="zf-C2H2"/>
    <property type="match status" value="3"/>
</dbReference>
<gene>
    <name evidence="9" type="ORF">AALO_G00269770</name>
</gene>
<protein>
    <recommendedName>
        <fullName evidence="8">C2H2-type domain-containing protein</fullName>
    </recommendedName>
</protein>
<keyword evidence="4" id="KW-0862">Zinc</keyword>
<dbReference type="InterPro" id="IPR050331">
    <property type="entry name" value="Zinc_finger"/>
</dbReference>
<dbReference type="Gene3D" id="3.30.160.60">
    <property type="entry name" value="Classic Zinc Finger"/>
    <property type="match status" value="4"/>
</dbReference>
<dbReference type="GO" id="GO:0007094">
    <property type="term" value="P:mitotic spindle assembly checkpoint signaling"/>
    <property type="evidence" value="ECO:0007669"/>
    <property type="project" value="InterPro"/>
</dbReference>
<evidence type="ECO:0000256" key="5">
    <source>
        <dbReference type="PROSITE-ProRule" id="PRU00042"/>
    </source>
</evidence>
<evidence type="ECO:0000256" key="6">
    <source>
        <dbReference type="SAM" id="Coils"/>
    </source>
</evidence>
<feature type="region of interest" description="Disordered" evidence="7">
    <location>
        <begin position="305"/>
        <end position="381"/>
    </location>
</feature>
<feature type="region of interest" description="Disordered" evidence="7">
    <location>
        <begin position="1"/>
        <end position="29"/>
    </location>
</feature>
<dbReference type="GO" id="GO:0005634">
    <property type="term" value="C:nucleus"/>
    <property type="evidence" value="ECO:0007669"/>
    <property type="project" value="TreeGrafter"/>
</dbReference>
<evidence type="ECO:0000256" key="7">
    <source>
        <dbReference type="SAM" id="MobiDB-lite"/>
    </source>
</evidence>
<proteinExistence type="predicted"/>
<evidence type="ECO:0000313" key="10">
    <source>
        <dbReference type="Proteomes" id="UP000823561"/>
    </source>
</evidence>
<feature type="domain" description="C2H2-type" evidence="8">
    <location>
        <begin position="382"/>
        <end position="409"/>
    </location>
</feature>
<dbReference type="SUPFAM" id="SSF57667">
    <property type="entry name" value="beta-beta-alpha zinc fingers"/>
    <property type="match status" value="3"/>
</dbReference>
<dbReference type="InterPro" id="IPR036236">
    <property type="entry name" value="Znf_C2H2_sf"/>
</dbReference>
<dbReference type="InterPro" id="IPR013087">
    <property type="entry name" value="Znf_C2H2_type"/>
</dbReference>
<evidence type="ECO:0000256" key="3">
    <source>
        <dbReference type="ARBA" id="ARBA00022771"/>
    </source>
</evidence>
<keyword evidence="10" id="KW-1185">Reference proteome</keyword>
<reference evidence="9" key="1">
    <citation type="submission" date="2020-10" db="EMBL/GenBank/DDBJ databases">
        <title>Chromosome-scale genome assembly of the Allis shad, Alosa alosa.</title>
        <authorList>
            <person name="Margot Z."/>
            <person name="Christophe K."/>
            <person name="Cabau C."/>
            <person name="Louis A."/>
            <person name="Berthelot C."/>
            <person name="Parey E."/>
            <person name="Roest Crollius H."/>
            <person name="Montfort J."/>
            <person name="Robinson-Rechavi M."/>
            <person name="Bucao C."/>
            <person name="Bouchez O."/>
            <person name="Gislard M."/>
            <person name="Lluch J."/>
            <person name="Milhes M."/>
            <person name="Lampietro C."/>
            <person name="Lopez Roques C."/>
            <person name="Donnadieu C."/>
            <person name="Braasch I."/>
            <person name="Desvignes T."/>
            <person name="Postlethwait J."/>
            <person name="Bobe J."/>
            <person name="Guiguen Y."/>
        </authorList>
    </citation>
    <scope>NUCLEOTIDE SEQUENCE</scope>
    <source>
        <strain evidence="9">M-15738</strain>
        <tissue evidence="9">Blood</tissue>
    </source>
</reference>
<feature type="compositionally biased region" description="Basic and acidic residues" evidence="7">
    <location>
        <begin position="308"/>
        <end position="323"/>
    </location>
</feature>
<keyword evidence="3 5" id="KW-0863">Zinc-finger</keyword>
<feature type="compositionally biased region" description="Basic residues" evidence="7">
    <location>
        <begin position="371"/>
        <end position="381"/>
    </location>
</feature>
<dbReference type="PROSITE" id="PS50157">
    <property type="entry name" value="ZINC_FINGER_C2H2_2"/>
    <property type="match status" value="4"/>
</dbReference>
<keyword evidence="2" id="KW-0677">Repeat</keyword>
<evidence type="ECO:0000256" key="2">
    <source>
        <dbReference type="ARBA" id="ARBA00022737"/>
    </source>
</evidence>
<dbReference type="GO" id="GO:0010468">
    <property type="term" value="P:regulation of gene expression"/>
    <property type="evidence" value="ECO:0007669"/>
    <property type="project" value="TreeGrafter"/>
</dbReference>
<dbReference type="PROSITE" id="PS00028">
    <property type="entry name" value="ZINC_FINGER_C2H2_1"/>
    <property type="match status" value="4"/>
</dbReference>
<feature type="compositionally biased region" description="Low complexity" evidence="7">
    <location>
        <begin position="327"/>
        <end position="341"/>
    </location>
</feature>
<feature type="domain" description="C2H2-type" evidence="8">
    <location>
        <begin position="409"/>
        <end position="436"/>
    </location>
</feature>
<feature type="coiled-coil region" evidence="6">
    <location>
        <begin position="112"/>
        <end position="146"/>
    </location>
</feature>
<feature type="domain" description="C2H2-type" evidence="8">
    <location>
        <begin position="437"/>
        <end position="464"/>
    </location>
</feature>
<sequence length="489" mass="55020">MQKGADGRPTHTSFISRSEGLRSPQHIESARHRVEVNSKTDEMTQHIEMMSHRKACIDLEKATKFITEVLQHEVVRNRELCMLICRLEEKEVETGRSLMEQAESNKQLWLEISALKKQLKAKDNALSEANQTVAFLKNELKDLHQQQQMNHWYTHTYTHTPADQLTPAQESLVWSEPLVSPDAQSPLVSSAGQRIVEALVSGVKEEYSADAGGYEESHHSVSAVEAVDPKSELTFSAAAEAVDPKSELTFSSAADIKTEIIQGDEEMSTVAPVFSSESDQSSPDPASLAQLRGVSVVLVDCCRTQEQQGKDDENLRDGEEPKNRNGSSLSSSAIAAFPSISETPTPEMDRSKPSSCSVRGQTFPSQSPLRRPPHVHKRKRPLSCPQCGKTFLHAATLHAHQRVHTGRSHHCTYCPRNFLSEWDLKRHRRIHTGERPYHCAQCGKSFTRKDNLQSHQRIHLEERTYLCSHCGKGFTREDYLKKHQRIHTG</sequence>